<evidence type="ECO:0000259" key="4">
    <source>
        <dbReference type="PROSITE" id="PS50893"/>
    </source>
</evidence>
<comment type="caution">
    <text evidence="5">The sequence shown here is derived from an EMBL/GenBank/DDBJ whole genome shotgun (WGS) entry which is preliminary data.</text>
</comment>
<dbReference type="InterPro" id="IPR011990">
    <property type="entry name" value="TPR-like_helical_dom_sf"/>
</dbReference>
<dbReference type="SMART" id="SM00028">
    <property type="entry name" value="TPR"/>
    <property type="match status" value="3"/>
</dbReference>
<dbReference type="SUPFAM" id="SSF52540">
    <property type="entry name" value="P-loop containing nucleoside triphosphate hydrolases"/>
    <property type="match status" value="1"/>
</dbReference>
<dbReference type="PROSITE" id="PS50005">
    <property type="entry name" value="TPR"/>
    <property type="match status" value="1"/>
</dbReference>
<proteinExistence type="predicted"/>
<keyword evidence="3" id="KW-0802">TPR repeat</keyword>
<dbReference type="Pfam" id="PF02037">
    <property type="entry name" value="SAP"/>
    <property type="match status" value="1"/>
</dbReference>
<dbReference type="EMBL" id="JABANP010000038">
    <property type="protein sequence ID" value="KAF4694013.1"/>
    <property type="molecule type" value="Genomic_DNA"/>
</dbReference>
<dbReference type="PANTHER" id="PTHR43204:SF1">
    <property type="entry name" value="ABC TRANSPORTER I FAMILY MEMBER 6, CHLOROPLASTIC"/>
    <property type="match status" value="1"/>
</dbReference>
<dbReference type="InterPro" id="IPR036361">
    <property type="entry name" value="SAP_dom_sf"/>
</dbReference>
<dbReference type="InterPro" id="IPR010230">
    <property type="entry name" value="FeS-cluster_ATPase_SufC"/>
</dbReference>
<evidence type="ECO:0000313" key="6">
    <source>
        <dbReference type="Proteomes" id="UP000541610"/>
    </source>
</evidence>
<feature type="repeat" description="TPR" evidence="3">
    <location>
        <begin position="916"/>
        <end position="949"/>
    </location>
</feature>
<dbReference type="Gene3D" id="1.10.720.30">
    <property type="entry name" value="SAP domain"/>
    <property type="match status" value="1"/>
</dbReference>
<keyword evidence="1" id="KW-0547">Nucleotide-binding</keyword>
<feature type="domain" description="ABC transporter" evidence="4">
    <location>
        <begin position="1207"/>
        <end position="1422"/>
    </location>
</feature>
<gene>
    <name evidence="5" type="primary">CDC23</name>
    <name evidence="5" type="ORF">FOZ60_009450</name>
</gene>
<protein>
    <submittedName>
        <fullName evidence="5">Anaphase-promoting complex subunit 23</fullName>
    </submittedName>
</protein>
<evidence type="ECO:0000313" key="5">
    <source>
        <dbReference type="EMBL" id="KAF4694013.1"/>
    </source>
</evidence>
<evidence type="ECO:0000256" key="3">
    <source>
        <dbReference type="PROSITE-ProRule" id="PRU00339"/>
    </source>
</evidence>
<evidence type="ECO:0000256" key="2">
    <source>
        <dbReference type="ARBA" id="ARBA00022840"/>
    </source>
</evidence>
<evidence type="ECO:0000256" key="1">
    <source>
        <dbReference type="ARBA" id="ARBA00022741"/>
    </source>
</evidence>
<keyword evidence="2" id="KW-0067">ATP-binding</keyword>
<sequence length="1422" mass="156159">MDNGVRPPTTREALTRLKVVDLKERMKAIGLSSSGLRKHELIDRLLQHYEESTSVEAAVGGDWDEEEMREAMRKSLVEQRHQPSLGGDVCSLSSTIDVVELQDSSQGSPVSCQVEVSPDVEEPAPKKAKTEVKICPIFIQALGVRQQQHSAGSSGMGDEDSSQCPLCEDKGIYVVHGTGQEQTCRMCKKEGTVEESRPSSEMLPNIKLEEGVAPPERPPVRLDLKDFSRDHLGELACLVRDKGFDIVKAAEAMRNHNYELYSATLELNEAKQLAEENLARNQAAEESLATRALEKRRASTSEKEAFLEGGIEFLEKSEQLAGPDLWEHLEAVLDALLDSQEARVALLAYLQERKRAVHWYKVPAETYFVANMPRVSSIDDFLTSIAEETDKDARSTMPIDDVAVVEMEAPWIASLSNGTLSLCLPLGRGSRDPSLLLLAFMPPTTRGGSSTTSLRGVSKAGSGSSSIQVGEFLHILIERGQMPEAAEVVNPSERDPLAASSVMLFVLPFSGWKALICPLGFVARRLPHIYTGLEVGWLLGGFVAVSWVDVKGSESLVGAWALVAKGDYSRALQSLSKIVRIHKPLQSGNDGMVSLFASLTCLAIQGREARLNQEESKPLNRDLVSFLEAVTTPKHLDRLDPIAAYHVGQLLMSWWMDRRRVPWPGEADDWPSLAMHLFTRALTKAPLLWPAWEALIQCRVEISEGNLLRLRGTQEEFLTSLVGSSELHIANDDAWKATVAEVAWATACKTSAEAGLNAAVAGEVPLFRLAARKFRKLHEKHPRHFGITLNLAICLYESGELEAAREAFVELQEWDTVQGSDIYAGLLKLLDRPKELAALAHRCLTIDQYAAETMFVMGVYHSSCEDTTSASTYYRKAMRLYTTPAEKVNALVHAGRRRCCRYSITQEATELDPTSMGAWCALGRVYEAQGHMNYAAYYYRKAVELRPELLVGWRSLGNCCLSMCFDDEAITCFEAAWRIFRKGPIVEPECYKEILPKLAGLYQMRGEDDKVAEVYTELLRRFIEDNARSEDLGKATAFLVQYYSTRECPGKVIAALSHFGIEIEATARCDDRAAVDIDFDCTCMRPPPPLSYLRRSALPGLTLLAMGCYLLYSSVAFTTGLFVTPLSPPLDRSTVQAAGLPSTAASYSFGGTPLDGGTATSSLSHRFLQLLAIGGALGAATRVIDRIRKRAAEGVSAGAAASNGNGLHVSNLHAVLAENPEVSILNGVTLDLEPGEVVALLGPNGCGKSSFARVMMGDSQYEVTHGRVEMDGEDVLALDVDERASKLGLFMSWQAPVEVPGITNFTLLHAALNASRQAQGLPELSPFEFYDFAKSRLMEVERGVELLEYLDRPVNTGMSGGERKRVELLHAVVLRPKLCVFDEIDSGLDVDALKQVATTLRSLCEVDKSNDDADSIPLQAYA</sequence>
<dbReference type="InterPro" id="IPR003593">
    <property type="entry name" value="AAA+_ATPase"/>
</dbReference>
<dbReference type="SUPFAM" id="SSF68906">
    <property type="entry name" value="SAP domain"/>
    <property type="match status" value="1"/>
</dbReference>
<dbReference type="SMART" id="SM00382">
    <property type="entry name" value="AAA"/>
    <property type="match status" value="1"/>
</dbReference>
<dbReference type="Pfam" id="PF00005">
    <property type="entry name" value="ABC_tran"/>
    <property type="match status" value="1"/>
</dbReference>
<dbReference type="SMART" id="SM00513">
    <property type="entry name" value="SAP"/>
    <property type="match status" value="1"/>
</dbReference>
<dbReference type="Gene3D" id="3.40.50.300">
    <property type="entry name" value="P-loop containing nucleotide triphosphate hydrolases"/>
    <property type="match status" value="1"/>
</dbReference>
<dbReference type="GO" id="GO:0005524">
    <property type="term" value="F:ATP binding"/>
    <property type="evidence" value="ECO:0007669"/>
    <property type="project" value="UniProtKB-KW"/>
</dbReference>
<organism evidence="5 6">
    <name type="scientific">Perkinsus olseni</name>
    <name type="common">Perkinsus atlanticus</name>
    <dbReference type="NCBI Taxonomy" id="32597"/>
    <lineage>
        <taxon>Eukaryota</taxon>
        <taxon>Sar</taxon>
        <taxon>Alveolata</taxon>
        <taxon>Perkinsozoa</taxon>
        <taxon>Perkinsea</taxon>
        <taxon>Perkinsida</taxon>
        <taxon>Perkinsidae</taxon>
        <taxon>Perkinsus</taxon>
    </lineage>
</organism>
<dbReference type="InterPro" id="IPR019734">
    <property type="entry name" value="TPR_rpt"/>
</dbReference>
<dbReference type="InterPro" id="IPR003439">
    <property type="entry name" value="ABC_transporter-like_ATP-bd"/>
</dbReference>
<name>A0A7J6PCU4_PEROL</name>
<dbReference type="Proteomes" id="UP000541610">
    <property type="component" value="Unassembled WGS sequence"/>
</dbReference>
<dbReference type="InterPro" id="IPR003034">
    <property type="entry name" value="SAP_dom"/>
</dbReference>
<accession>A0A7J6PCU4</accession>
<dbReference type="GO" id="GO:0016887">
    <property type="term" value="F:ATP hydrolysis activity"/>
    <property type="evidence" value="ECO:0007669"/>
    <property type="project" value="InterPro"/>
</dbReference>
<dbReference type="Gene3D" id="1.25.40.10">
    <property type="entry name" value="Tetratricopeptide repeat domain"/>
    <property type="match status" value="2"/>
</dbReference>
<dbReference type="Pfam" id="PF13181">
    <property type="entry name" value="TPR_8"/>
    <property type="match status" value="1"/>
</dbReference>
<dbReference type="InterPro" id="IPR027417">
    <property type="entry name" value="P-loop_NTPase"/>
</dbReference>
<dbReference type="SUPFAM" id="SSF48452">
    <property type="entry name" value="TPR-like"/>
    <property type="match status" value="2"/>
</dbReference>
<dbReference type="OrthoDB" id="6500128at2759"/>
<dbReference type="PROSITE" id="PS50893">
    <property type="entry name" value="ABC_TRANSPORTER_2"/>
    <property type="match status" value="1"/>
</dbReference>
<dbReference type="PANTHER" id="PTHR43204">
    <property type="entry name" value="ABC TRANSPORTER I FAMILY MEMBER 6, CHLOROPLASTIC"/>
    <property type="match status" value="1"/>
</dbReference>
<reference evidence="5 6" key="1">
    <citation type="submission" date="2020-04" db="EMBL/GenBank/DDBJ databases">
        <title>Perkinsus olseni comparative genomics.</title>
        <authorList>
            <person name="Bogema D.R."/>
        </authorList>
    </citation>
    <scope>NUCLEOTIDE SEQUENCE [LARGE SCALE GENOMIC DNA]</scope>
    <source>
        <strain evidence="5">00978-12</strain>
    </source>
</reference>